<name>A0ABR3M6B7_9TELE</name>
<keyword evidence="3" id="KW-0732">Signal</keyword>
<feature type="domain" description="BPTI/Kunitz inhibitor" evidence="10">
    <location>
        <begin position="380"/>
        <end position="430"/>
    </location>
</feature>
<dbReference type="Proteomes" id="UP001558613">
    <property type="component" value="Unassembled WGS sequence"/>
</dbReference>
<feature type="compositionally biased region" description="Basic and acidic residues" evidence="8">
    <location>
        <begin position="41"/>
        <end position="62"/>
    </location>
</feature>
<feature type="domain" description="BPTI/Kunitz inhibitor" evidence="10">
    <location>
        <begin position="304"/>
        <end position="352"/>
    </location>
</feature>
<dbReference type="CDD" id="cd22638">
    <property type="entry name" value="Kunitz_amblin-like"/>
    <property type="match status" value="1"/>
</dbReference>
<dbReference type="Pfam" id="PF07502">
    <property type="entry name" value="MANEC"/>
    <property type="match status" value="1"/>
</dbReference>
<dbReference type="InterPro" id="IPR020901">
    <property type="entry name" value="Prtase_inh_Kunz-CS"/>
</dbReference>
<keyword evidence="2" id="KW-0646">Protease inhibitor</keyword>
<dbReference type="PROSITE" id="PS50279">
    <property type="entry name" value="BPTI_KUNITZ_2"/>
    <property type="match status" value="3"/>
</dbReference>
<dbReference type="Pfam" id="PF00014">
    <property type="entry name" value="Kunitz_BPTI"/>
    <property type="match status" value="3"/>
</dbReference>
<dbReference type="PRINTS" id="PR00759">
    <property type="entry name" value="BASICPTASE"/>
</dbReference>
<evidence type="ECO:0000256" key="9">
    <source>
        <dbReference type="SAM" id="Phobius"/>
    </source>
</evidence>
<dbReference type="SMART" id="SM00131">
    <property type="entry name" value="KU"/>
    <property type="match status" value="3"/>
</dbReference>
<keyword evidence="7" id="KW-0325">Glycoprotein</keyword>
<dbReference type="PANTHER" id="PTHR47247:SF1">
    <property type="entry name" value="KUNITZ-TYPE PROTEASE INHIBITOR 2"/>
    <property type="match status" value="1"/>
</dbReference>
<dbReference type="SUPFAM" id="SSF57362">
    <property type="entry name" value="BPTI-like"/>
    <property type="match status" value="3"/>
</dbReference>
<evidence type="ECO:0000256" key="8">
    <source>
        <dbReference type="SAM" id="MobiDB-lite"/>
    </source>
</evidence>
<keyword evidence="5 9" id="KW-0472">Membrane</keyword>
<evidence type="ECO:0000259" key="10">
    <source>
        <dbReference type="PROSITE" id="PS50279"/>
    </source>
</evidence>
<comment type="caution">
    <text evidence="12">The sequence shown here is derived from an EMBL/GenBank/DDBJ whole genome shotgun (WGS) entry which is preliminary data.</text>
</comment>
<keyword evidence="13" id="KW-1185">Reference proteome</keyword>
<feature type="transmembrane region" description="Helical" evidence="9">
    <location>
        <begin position="451"/>
        <end position="474"/>
    </location>
</feature>
<dbReference type="EMBL" id="JAYMGO010000015">
    <property type="protein sequence ID" value="KAL1260676.1"/>
    <property type="molecule type" value="Genomic_DNA"/>
</dbReference>
<feature type="domain" description="BPTI/Kunitz inhibitor" evidence="10">
    <location>
        <begin position="210"/>
        <end position="260"/>
    </location>
</feature>
<keyword evidence="9" id="KW-0812">Transmembrane</keyword>
<keyword evidence="4" id="KW-0722">Serine protease inhibitor</keyword>
<dbReference type="InterPro" id="IPR002223">
    <property type="entry name" value="Kunitz_BPTI"/>
</dbReference>
<evidence type="ECO:0000256" key="2">
    <source>
        <dbReference type="ARBA" id="ARBA00022690"/>
    </source>
</evidence>
<evidence type="ECO:0000256" key="3">
    <source>
        <dbReference type="ARBA" id="ARBA00022729"/>
    </source>
</evidence>
<organism evidence="12 13">
    <name type="scientific">Cirrhinus molitorella</name>
    <name type="common">mud carp</name>
    <dbReference type="NCBI Taxonomy" id="172907"/>
    <lineage>
        <taxon>Eukaryota</taxon>
        <taxon>Metazoa</taxon>
        <taxon>Chordata</taxon>
        <taxon>Craniata</taxon>
        <taxon>Vertebrata</taxon>
        <taxon>Euteleostomi</taxon>
        <taxon>Actinopterygii</taxon>
        <taxon>Neopterygii</taxon>
        <taxon>Teleostei</taxon>
        <taxon>Ostariophysi</taxon>
        <taxon>Cypriniformes</taxon>
        <taxon>Cyprinidae</taxon>
        <taxon>Labeoninae</taxon>
        <taxon>Labeonini</taxon>
        <taxon>Cirrhinus</taxon>
    </lineage>
</organism>
<dbReference type="PROSITE" id="PS00280">
    <property type="entry name" value="BPTI_KUNITZ_1"/>
    <property type="match status" value="3"/>
</dbReference>
<evidence type="ECO:0000256" key="4">
    <source>
        <dbReference type="ARBA" id="ARBA00022900"/>
    </source>
</evidence>
<evidence type="ECO:0000256" key="6">
    <source>
        <dbReference type="ARBA" id="ARBA00023157"/>
    </source>
</evidence>
<evidence type="ECO:0000256" key="5">
    <source>
        <dbReference type="ARBA" id="ARBA00023136"/>
    </source>
</evidence>
<keyword evidence="9" id="KW-1133">Transmembrane helix</keyword>
<evidence type="ECO:0000313" key="12">
    <source>
        <dbReference type="EMBL" id="KAL1260676.1"/>
    </source>
</evidence>
<evidence type="ECO:0000256" key="1">
    <source>
        <dbReference type="ARBA" id="ARBA00004370"/>
    </source>
</evidence>
<protein>
    <submittedName>
        <fullName evidence="12">Uncharacterized protein</fullName>
    </submittedName>
</protein>
<dbReference type="InterPro" id="IPR036880">
    <property type="entry name" value="Kunitz_BPTI_sf"/>
</dbReference>
<accession>A0ABR3M6B7</accession>
<dbReference type="InterPro" id="IPR011106">
    <property type="entry name" value="MANSC_N"/>
</dbReference>
<dbReference type="SMART" id="SM00765">
    <property type="entry name" value="MANEC"/>
    <property type="match status" value="1"/>
</dbReference>
<evidence type="ECO:0000259" key="11">
    <source>
        <dbReference type="PROSITE" id="PS50986"/>
    </source>
</evidence>
<sequence>MDTCIQIIDQESGRVGALLRHEGALTPPEWAGTQGPSAARLQHEERQGLATTREARKESTVGHNRKELGQVDRKLRMAQVCFTATIVGFLCCLSVLNACKWDPDTELEQGLDISSFDNGAAYLAHLQDISDAEQCQNACCEREDCQIALIGTPADGSPECILVSCMKDGKDVCVLTQSTQFKVYRKIQHSADQEYQNEAEVRAVNTTDHCRLPSEVGNCRAAFPRFYYDVTNQTCKQFIYGGCGGNANNFNSQEECETSCNGVTGAVLADSHSVAQRSRMSVPENNIDVEPLPEMTSEEYEAKCMAPTLTGRCRASIKRYNYNNGVCKPFIYGGCGGNENNYETEESCMTTCTVKVIPSNKKEPVIPTTPNSMHSFEETCAVPSDSGPCRAAFQMFYFEPSTQSCKSFIYGGCQGNLNRYGSEEECMAACSGNDGRFDGHGHQRRHRWTPAFFLVATLAIMSALLLVGLILIAVRRNSQRSFFILDDKEELLPSEEQVSYEKMPKVDSN</sequence>
<proteinExistence type="predicted"/>
<feature type="region of interest" description="Disordered" evidence="8">
    <location>
        <begin position="26"/>
        <end position="62"/>
    </location>
</feature>
<gene>
    <name evidence="12" type="ORF">QQF64_008503</name>
</gene>
<dbReference type="PROSITE" id="PS50986">
    <property type="entry name" value="MANSC"/>
    <property type="match status" value="1"/>
</dbReference>
<feature type="domain" description="MANSC" evidence="11">
    <location>
        <begin position="104"/>
        <end position="184"/>
    </location>
</feature>
<keyword evidence="6" id="KW-1015">Disulfide bond</keyword>
<evidence type="ECO:0000313" key="13">
    <source>
        <dbReference type="Proteomes" id="UP001558613"/>
    </source>
</evidence>
<comment type="subcellular location">
    <subcellularLocation>
        <location evidence="1">Membrane</location>
    </subcellularLocation>
</comment>
<evidence type="ECO:0000256" key="7">
    <source>
        <dbReference type="ARBA" id="ARBA00023180"/>
    </source>
</evidence>
<reference evidence="12 13" key="1">
    <citation type="submission" date="2023-09" db="EMBL/GenBank/DDBJ databases">
        <authorList>
            <person name="Wang M."/>
        </authorList>
    </citation>
    <scope>NUCLEOTIDE SEQUENCE [LARGE SCALE GENOMIC DNA]</scope>
    <source>
        <strain evidence="12">GT-2023</strain>
        <tissue evidence="12">Liver</tissue>
    </source>
</reference>
<dbReference type="InterPro" id="IPR013980">
    <property type="entry name" value="MANSC_dom"/>
</dbReference>
<dbReference type="PANTHER" id="PTHR47247">
    <property type="entry name" value="KUNITZ-TYPE PROTEASE INHIBITOR 2"/>
    <property type="match status" value="1"/>
</dbReference>
<dbReference type="Gene3D" id="4.10.410.10">
    <property type="entry name" value="Pancreatic trypsin inhibitor Kunitz domain"/>
    <property type="match status" value="3"/>
</dbReference>